<accession>A0AAV1VA89</accession>
<proteinExistence type="predicted"/>
<organism evidence="1 2">
    <name type="scientific">Peronospora matthiolae</name>
    <dbReference type="NCBI Taxonomy" id="2874970"/>
    <lineage>
        <taxon>Eukaryota</taxon>
        <taxon>Sar</taxon>
        <taxon>Stramenopiles</taxon>
        <taxon>Oomycota</taxon>
        <taxon>Peronosporomycetes</taxon>
        <taxon>Peronosporales</taxon>
        <taxon>Peronosporaceae</taxon>
        <taxon>Peronospora</taxon>
    </lineage>
</organism>
<reference evidence="1" key="1">
    <citation type="submission" date="2024-01" db="EMBL/GenBank/DDBJ databases">
        <authorList>
            <person name="Webb A."/>
        </authorList>
    </citation>
    <scope>NUCLEOTIDE SEQUENCE</scope>
    <source>
        <strain evidence="1">Pm1</strain>
    </source>
</reference>
<dbReference type="Proteomes" id="UP001162060">
    <property type="component" value="Unassembled WGS sequence"/>
</dbReference>
<dbReference type="AlphaFoldDB" id="A0AAV1VA89"/>
<protein>
    <submittedName>
        <fullName evidence="1">Uncharacterized protein</fullName>
    </submittedName>
</protein>
<evidence type="ECO:0000313" key="1">
    <source>
        <dbReference type="EMBL" id="CAK7942963.1"/>
    </source>
</evidence>
<evidence type="ECO:0000313" key="2">
    <source>
        <dbReference type="Proteomes" id="UP001162060"/>
    </source>
</evidence>
<sequence>MMIVTTTRQDDRNAAATTWADDGSLDLYRRRLHELRCEVQESVTQGRKTF</sequence>
<gene>
    <name evidence="1" type="ORF">PM001_LOCUS28113</name>
</gene>
<dbReference type="EMBL" id="CAKLBY020000286">
    <property type="protein sequence ID" value="CAK7942963.1"/>
    <property type="molecule type" value="Genomic_DNA"/>
</dbReference>
<name>A0AAV1VA89_9STRA</name>
<comment type="caution">
    <text evidence="1">The sequence shown here is derived from an EMBL/GenBank/DDBJ whole genome shotgun (WGS) entry which is preliminary data.</text>
</comment>